<evidence type="ECO:0008006" key="13">
    <source>
        <dbReference type="Google" id="ProtNLM"/>
    </source>
</evidence>
<feature type="transmembrane region" description="Helical" evidence="10">
    <location>
        <begin position="111"/>
        <end position="133"/>
    </location>
</feature>
<sequence>MTSGKKTYAVIRAVYDNHHAPHDFERQLDFVLTRKVGMVIIEPETLGEITWRWIRTGNWLHKTAVICGFSALATAGIGALWRSNHFPALVEPRWLSGSHAEAIVIGLTPKLIRMSTTLLSAISASAAGCYALFWQWDPCCKYQVASSLASLPRGVTSVMNCNGGLTTSCHSGRDSPRSVACNGASPNGSSGESHGSRSRPVIVENRFHPHGPPLRPVVLVHRDDNRRKLLHNTLAFTSAFVAGYILFQWSQSSD</sequence>
<dbReference type="Proteomes" id="UP001497525">
    <property type="component" value="Unassembled WGS sequence"/>
</dbReference>
<dbReference type="EMBL" id="CAXLJL010000093">
    <property type="protein sequence ID" value="CAL5131470.1"/>
    <property type="molecule type" value="Genomic_DNA"/>
</dbReference>
<protein>
    <recommendedName>
        <fullName evidence="13">Transmembrane protein 11</fullName>
    </recommendedName>
</protein>
<evidence type="ECO:0000256" key="10">
    <source>
        <dbReference type="SAM" id="Phobius"/>
    </source>
</evidence>
<evidence type="ECO:0000256" key="6">
    <source>
        <dbReference type="ARBA" id="ARBA00022989"/>
    </source>
</evidence>
<dbReference type="PANTHER" id="PTHR15099">
    <property type="entry name" value="PROTEIN PM1"/>
    <property type="match status" value="1"/>
</dbReference>
<dbReference type="InterPro" id="IPR026120">
    <property type="entry name" value="TMEM11"/>
</dbReference>
<keyword evidence="4 10" id="KW-0812">Transmembrane</keyword>
<keyword evidence="5" id="KW-0999">Mitochondrion inner membrane</keyword>
<evidence type="ECO:0000313" key="11">
    <source>
        <dbReference type="EMBL" id="CAL5131470.1"/>
    </source>
</evidence>
<feature type="transmembrane region" description="Helical" evidence="10">
    <location>
        <begin position="229"/>
        <end position="247"/>
    </location>
</feature>
<comment type="caution">
    <text evidence="11">The sequence shown here is derived from an EMBL/GenBank/DDBJ whole genome shotgun (WGS) entry which is preliminary data.</text>
</comment>
<dbReference type="GO" id="GO:0007007">
    <property type="term" value="P:inner mitochondrial membrane organization"/>
    <property type="evidence" value="ECO:0007669"/>
    <property type="project" value="TreeGrafter"/>
</dbReference>
<keyword evidence="6 10" id="KW-1133">Transmembrane helix</keyword>
<evidence type="ECO:0000313" key="12">
    <source>
        <dbReference type="Proteomes" id="UP001497525"/>
    </source>
</evidence>
<evidence type="ECO:0000256" key="1">
    <source>
        <dbReference type="ARBA" id="ARBA00002812"/>
    </source>
</evidence>
<dbReference type="AlphaFoldDB" id="A0AAV2T445"/>
<gene>
    <name evidence="11" type="ORF">CDAUBV1_LOCUS3890</name>
</gene>
<comment type="similarity">
    <text evidence="3">Belongs to the TMEM11 family.</text>
</comment>
<dbReference type="Pfam" id="PF14972">
    <property type="entry name" value="Mito_morph_reg"/>
    <property type="match status" value="2"/>
</dbReference>
<feature type="transmembrane region" description="Helical" evidence="10">
    <location>
        <begin position="59"/>
        <end position="81"/>
    </location>
</feature>
<evidence type="ECO:0000256" key="9">
    <source>
        <dbReference type="SAM" id="MobiDB-lite"/>
    </source>
</evidence>
<evidence type="ECO:0000256" key="2">
    <source>
        <dbReference type="ARBA" id="ARBA00004448"/>
    </source>
</evidence>
<keyword evidence="7" id="KW-0496">Mitochondrion</keyword>
<dbReference type="PANTHER" id="PTHR15099:SF2">
    <property type="entry name" value="TRANSMEMBRANE PROTEIN 11, MITOCHONDRIAL"/>
    <property type="match status" value="1"/>
</dbReference>
<comment type="function">
    <text evidence="1">Plays a role in mitochondrial morphogenesis.</text>
</comment>
<dbReference type="GO" id="GO:0005743">
    <property type="term" value="C:mitochondrial inner membrane"/>
    <property type="evidence" value="ECO:0007669"/>
    <property type="project" value="UniProtKB-SubCell"/>
</dbReference>
<evidence type="ECO:0000256" key="4">
    <source>
        <dbReference type="ARBA" id="ARBA00022692"/>
    </source>
</evidence>
<feature type="region of interest" description="Disordered" evidence="9">
    <location>
        <begin position="170"/>
        <end position="197"/>
    </location>
</feature>
<evidence type="ECO:0000256" key="3">
    <source>
        <dbReference type="ARBA" id="ARBA00006060"/>
    </source>
</evidence>
<comment type="subcellular location">
    <subcellularLocation>
        <location evidence="2">Mitochondrion inner membrane</location>
        <topology evidence="2">Multi-pass membrane protein</topology>
    </subcellularLocation>
</comment>
<accession>A0AAV2T445</accession>
<reference evidence="11" key="1">
    <citation type="submission" date="2024-06" db="EMBL/GenBank/DDBJ databases">
        <authorList>
            <person name="Liu X."/>
            <person name="Lenzi L."/>
            <person name="Haldenby T S."/>
            <person name="Uol C."/>
        </authorList>
    </citation>
    <scope>NUCLEOTIDE SEQUENCE</scope>
</reference>
<keyword evidence="8 10" id="KW-0472">Membrane</keyword>
<proteinExistence type="inferred from homology"/>
<evidence type="ECO:0000256" key="7">
    <source>
        <dbReference type="ARBA" id="ARBA00023128"/>
    </source>
</evidence>
<name>A0AAV2T445_CALDB</name>
<evidence type="ECO:0000256" key="8">
    <source>
        <dbReference type="ARBA" id="ARBA00023136"/>
    </source>
</evidence>
<organism evidence="11 12">
    <name type="scientific">Calicophoron daubneyi</name>
    <name type="common">Rumen fluke</name>
    <name type="synonym">Paramphistomum daubneyi</name>
    <dbReference type="NCBI Taxonomy" id="300641"/>
    <lineage>
        <taxon>Eukaryota</taxon>
        <taxon>Metazoa</taxon>
        <taxon>Spiralia</taxon>
        <taxon>Lophotrochozoa</taxon>
        <taxon>Platyhelminthes</taxon>
        <taxon>Trematoda</taxon>
        <taxon>Digenea</taxon>
        <taxon>Plagiorchiida</taxon>
        <taxon>Pronocephalata</taxon>
        <taxon>Paramphistomoidea</taxon>
        <taxon>Paramphistomidae</taxon>
        <taxon>Calicophoron</taxon>
    </lineage>
</organism>
<evidence type="ECO:0000256" key="5">
    <source>
        <dbReference type="ARBA" id="ARBA00022792"/>
    </source>
</evidence>